<dbReference type="AlphaFoldDB" id="A0A645A9V2"/>
<reference evidence="1" key="1">
    <citation type="submission" date="2019-08" db="EMBL/GenBank/DDBJ databases">
        <authorList>
            <person name="Kucharzyk K."/>
            <person name="Murdoch R.W."/>
            <person name="Higgins S."/>
            <person name="Loffler F."/>
        </authorList>
    </citation>
    <scope>NUCLEOTIDE SEQUENCE</scope>
</reference>
<gene>
    <name evidence="1" type="ORF">SDC9_96676</name>
</gene>
<evidence type="ECO:0000313" key="1">
    <source>
        <dbReference type="EMBL" id="MPM49942.1"/>
    </source>
</evidence>
<proteinExistence type="predicted"/>
<comment type="caution">
    <text evidence="1">The sequence shown here is derived from an EMBL/GenBank/DDBJ whole genome shotgun (WGS) entry which is preliminary data.</text>
</comment>
<sequence>MMLWKLSGKSEIYILNTPARLDLALNSRYINGYTTYNPEAQYDSGVPRSLARAFDSRYRFVHR</sequence>
<dbReference type="EMBL" id="VSSQ01012738">
    <property type="protein sequence ID" value="MPM49942.1"/>
    <property type="molecule type" value="Genomic_DNA"/>
</dbReference>
<organism evidence="1">
    <name type="scientific">bioreactor metagenome</name>
    <dbReference type="NCBI Taxonomy" id="1076179"/>
    <lineage>
        <taxon>unclassified sequences</taxon>
        <taxon>metagenomes</taxon>
        <taxon>ecological metagenomes</taxon>
    </lineage>
</organism>
<protein>
    <submittedName>
        <fullName evidence="1">Uncharacterized protein</fullName>
    </submittedName>
</protein>
<name>A0A645A9V2_9ZZZZ</name>
<accession>A0A645A9V2</accession>